<accession>A0ABS6W6E3</accession>
<protein>
    <submittedName>
        <fullName evidence="2">Flp pilus-assembly TadE/G-like family protein</fullName>
    </submittedName>
</protein>
<evidence type="ECO:0000313" key="3">
    <source>
        <dbReference type="Proteomes" id="UP000812844"/>
    </source>
</evidence>
<keyword evidence="1" id="KW-0732">Signal</keyword>
<comment type="caution">
    <text evidence="2">The sequence shown here is derived from an EMBL/GenBank/DDBJ whole genome shotgun (WGS) entry which is preliminary data.</text>
</comment>
<feature type="chain" id="PRO_5045206698" evidence="1">
    <location>
        <begin position="27"/>
        <end position="102"/>
    </location>
</feature>
<dbReference type="EMBL" id="JAHBBD010000002">
    <property type="protein sequence ID" value="MBW3082056.1"/>
    <property type="molecule type" value="Genomic_DNA"/>
</dbReference>
<dbReference type="NCBIfam" id="TIGR03816">
    <property type="entry name" value="tadE_like_DECH"/>
    <property type="match status" value="1"/>
</dbReference>
<feature type="signal peptide" evidence="1">
    <location>
        <begin position="1"/>
        <end position="26"/>
    </location>
</feature>
<evidence type="ECO:0000256" key="1">
    <source>
        <dbReference type="SAM" id="SignalP"/>
    </source>
</evidence>
<dbReference type="Proteomes" id="UP000812844">
    <property type="component" value="Unassembled WGS sequence"/>
</dbReference>
<sequence>MMIMAVGLLLCALAALGQALICQARARGAADAVALSAAAALLYGDGDDPCAVAGVVAERNQARLDACVVDGEDVEVRVLVPTGMPIVDAAFGRSRAGPVPCR</sequence>
<reference evidence="2 3" key="1">
    <citation type="submission" date="2021-05" db="EMBL/GenBank/DDBJ databases">
        <title>Phylogenetic classification of ten novel species belonging to the genus Bifidobacterium comprising B. colchicus sp. nov., B. abeli sp. nov., B. bicoloris sp. nov., B. guerezis sp. nov., B. rosaliae sp. nov., B. santillanensis sp. nov., B. argentati sp. nov., B. amazzoni sp. nov., B. pluviali sp. nov., and B. pinnaculum sp. nov.</title>
        <authorList>
            <person name="Lugli G.A."/>
            <person name="Ruiz Garcia L."/>
            <person name="Margolles A."/>
            <person name="Ventura M."/>
        </authorList>
    </citation>
    <scope>NUCLEOTIDE SEQUENCE [LARGE SCALE GENOMIC DNA]</scope>
    <source>
        <strain evidence="2 3">6T3</strain>
    </source>
</reference>
<keyword evidence="3" id="KW-1185">Reference proteome</keyword>
<name>A0ABS6W6E3_9BIFI</name>
<dbReference type="InterPro" id="IPR021202">
    <property type="entry name" value="Rv3654c-like"/>
</dbReference>
<evidence type="ECO:0000313" key="2">
    <source>
        <dbReference type="EMBL" id="MBW3082056.1"/>
    </source>
</evidence>
<proteinExistence type="predicted"/>
<gene>
    <name evidence="2" type="ORF">KIH73_01425</name>
</gene>
<organism evidence="2 3">
    <name type="scientific">Bifidobacterium phasiani</name>
    <dbReference type="NCBI Taxonomy" id="2834431"/>
    <lineage>
        <taxon>Bacteria</taxon>
        <taxon>Bacillati</taxon>
        <taxon>Actinomycetota</taxon>
        <taxon>Actinomycetes</taxon>
        <taxon>Bifidobacteriales</taxon>
        <taxon>Bifidobacteriaceae</taxon>
        <taxon>Bifidobacterium</taxon>
    </lineage>
</organism>